<evidence type="ECO:0000313" key="2">
    <source>
        <dbReference type="Proteomes" id="UP000759529"/>
    </source>
</evidence>
<dbReference type="RefSeq" id="WP_204158546.1">
    <property type="nucleotide sequence ID" value="NZ_JACSOD020000226.1"/>
</dbReference>
<comment type="caution">
    <text evidence="1">The sequence shown here is derived from an EMBL/GenBank/DDBJ whole genome shotgun (WGS) entry which is preliminary data.</text>
</comment>
<gene>
    <name evidence="1" type="ORF">H9X54_000815</name>
</gene>
<sequence length="110" mass="11138">IQPVVVTINPSSTLVITNPPAVCSPSTVDLTLASVTAGSSTGTLSYWTNAAGTTILNNPNAVTSSGTYYIRLTNGSCSTIQPVVVTINPSSTLVITNPPAVCSPSTVDLT</sequence>
<protein>
    <recommendedName>
        <fullName evidence="3">Ig-like domain-containing protein</fullName>
    </recommendedName>
</protein>
<reference evidence="1 2" key="1">
    <citation type="submission" date="2021-02" db="EMBL/GenBank/DDBJ databases">
        <authorList>
            <person name="Jung H.S."/>
            <person name="Chun B.H."/>
            <person name="Jeon C.O."/>
        </authorList>
    </citation>
    <scope>NUCLEOTIDE SEQUENCE [LARGE SCALE GENOMIC DNA]</scope>
    <source>
        <strain evidence="1 2">LMG 25203</strain>
    </source>
</reference>
<feature type="non-terminal residue" evidence="1">
    <location>
        <position position="110"/>
    </location>
</feature>
<evidence type="ECO:0008006" key="3">
    <source>
        <dbReference type="Google" id="ProtNLM"/>
    </source>
</evidence>
<keyword evidence="2" id="KW-1185">Reference proteome</keyword>
<name>A0ABS2CSC9_9FLAO</name>
<accession>A0ABS2CSC9</accession>
<feature type="non-terminal residue" evidence="1">
    <location>
        <position position="1"/>
    </location>
</feature>
<evidence type="ECO:0000313" key="1">
    <source>
        <dbReference type="EMBL" id="MBM6497856.1"/>
    </source>
</evidence>
<organism evidence="1 2">
    <name type="scientific">Flavobacterium macrobrachii</name>
    <dbReference type="NCBI Taxonomy" id="591204"/>
    <lineage>
        <taxon>Bacteria</taxon>
        <taxon>Pseudomonadati</taxon>
        <taxon>Bacteroidota</taxon>
        <taxon>Flavobacteriia</taxon>
        <taxon>Flavobacteriales</taxon>
        <taxon>Flavobacteriaceae</taxon>
        <taxon>Flavobacterium</taxon>
    </lineage>
</organism>
<proteinExistence type="predicted"/>
<dbReference type="Proteomes" id="UP000759529">
    <property type="component" value="Unassembled WGS sequence"/>
</dbReference>
<dbReference type="EMBL" id="JACSOD020000226">
    <property type="protein sequence ID" value="MBM6497856.1"/>
    <property type="molecule type" value="Genomic_DNA"/>
</dbReference>